<proteinExistence type="predicted"/>
<evidence type="ECO:0000313" key="1">
    <source>
        <dbReference type="EMBL" id="MBW72406.1"/>
    </source>
</evidence>
<reference evidence="1" key="1">
    <citation type="submission" date="2018-01" db="EMBL/GenBank/DDBJ databases">
        <title>An insight into the sialome of Amazonian anophelines.</title>
        <authorList>
            <person name="Ribeiro J.M."/>
            <person name="Scarpassa V."/>
            <person name="Calvo E."/>
        </authorList>
    </citation>
    <scope>NUCLEOTIDE SEQUENCE</scope>
</reference>
<sequence>MLLRLFLSGRIRQLRCRILHITLAHHPARILRGQYVTDQTFRLLGHDRLGKRQFIVFLRDATLALRVRQPLQ</sequence>
<dbReference type="AlphaFoldDB" id="A0A2M4D4C6"/>
<dbReference type="EMBL" id="GGFL01008228">
    <property type="protein sequence ID" value="MBW72406.1"/>
    <property type="molecule type" value="Transcribed_RNA"/>
</dbReference>
<accession>A0A2M4D4C6</accession>
<name>A0A2M4D4C6_ANODA</name>
<organism evidence="1">
    <name type="scientific">Anopheles darlingi</name>
    <name type="common">Mosquito</name>
    <dbReference type="NCBI Taxonomy" id="43151"/>
    <lineage>
        <taxon>Eukaryota</taxon>
        <taxon>Metazoa</taxon>
        <taxon>Ecdysozoa</taxon>
        <taxon>Arthropoda</taxon>
        <taxon>Hexapoda</taxon>
        <taxon>Insecta</taxon>
        <taxon>Pterygota</taxon>
        <taxon>Neoptera</taxon>
        <taxon>Endopterygota</taxon>
        <taxon>Diptera</taxon>
        <taxon>Nematocera</taxon>
        <taxon>Culicoidea</taxon>
        <taxon>Culicidae</taxon>
        <taxon>Anophelinae</taxon>
        <taxon>Anopheles</taxon>
    </lineage>
</organism>
<protein>
    <submittedName>
        <fullName evidence="1">Putative secreted protein</fullName>
    </submittedName>
</protein>